<keyword evidence="7" id="KW-1185">Reference proteome</keyword>
<evidence type="ECO:0000313" key="7">
    <source>
        <dbReference type="Proteomes" id="UP000327157"/>
    </source>
</evidence>
<dbReference type="EMBL" id="SMOL01000768">
    <property type="protein sequence ID" value="KAB2597836.1"/>
    <property type="molecule type" value="Genomic_DNA"/>
</dbReference>
<keyword evidence="1" id="KW-0813">Transport</keyword>
<keyword evidence="4" id="KW-0479">Metal-binding</keyword>
<dbReference type="GO" id="GO:0005344">
    <property type="term" value="F:oxygen carrier activity"/>
    <property type="evidence" value="ECO:0007669"/>
    <property type="project" value="UniProtKB-KW"/>
</dbReference>
<dbReference type="GO" id="GO:0019825">
    <property type="term" value="F:oxygen binding"/>
    <property type="evidence" value="ECO:0007669"/>
    <property type="project" value="InterPro"/>
</dbReference>
<dbReference type="PANTHER" id="PTHR47366">
    <property type="entry name" value="TWO-ON-TWO HEMOGLOBIN-3"/>
    <property type="match status" value="1"/>
</dbReference>
<name>A0A5N5F4B1_9ROSA</name>
<proteinExistence type="predicted"/>
<dbReference type="Gene3D" id="1.10.490.10">
    <property type="entry name" value="Globins"/>
    <property type="match status" value="1"/>
</dbReference>
<organism evidence="6 7">
    <name type="scientific">Pyrus ussuriensis x Pyrus communis</name>
    <dbReference type="NCBI Taxonomy" id="2448454"/>
    <lineage>
        <taxon>Eukaryota</taxon>
        <taxon>Viridiplantae</taxon>
        <taxon>Streptophyta</taxon>
        <taxon>Embryophyta</taxon>
        <taxon>Tracheophyta</taxon>
        <taxon>Spermatophyta</taxon>
        <taxon>Magnoliopsida</taxon>
        <taxon>eudicotyledons</taxon>
        <taxon>Gunneridae</taxon>
        <taxon>Pentapetalae</taxon>
        <taxon>rosids</taxon>
        <taxon>fabids</taxon>
        <taxon>Rosales</taxon>
        <taxon>Rosaceae</taxon>
        <taxon>Amygdaloideae</taxon>
        <taxon>Maleae</taxon>
        <taxon>Pyrus</taxon>
    </lineage>
</organism>
<protein>
    <submittedName>
        <fullName evidence="6">Two-on-two hemoglobin-3</fullName>
    </submittedName>
</protein>
<evidence type="ECO:0000256" key="5">
    <source>
        <dbReference type="ARBA" id="ARBA00023004"/>
    </source>
</evidence>
<keyword evidence="3" id="KW-0561">Oxygen transport</keyword>
<evidence type="ECO:0000256" key="4">
    <source>
        <dbReference type="ARBA" id="ARBA00022723"/>
    </source>
</evidence>
<dbReference type="InterPro" id="IPR001486">
    <property type="entry name" value="Hemoglobin_trunc"/>
</dbReference>
<evidence type="ECO:0000256" key="1">
    <source>
        <dbReference type="ARBA" id="ARBA00022448"/>
    </source>
</evidence>
<dbReference type="GO" id="GO:0020037">
    <property type="term" value="F:heme binding"/>
    <property type="evidence" value="ECO:0007669"/>
    <property type="project" value="InterPro"/>
</dbReference>
<sequence length="85" mass="9979">MHSLQAKVIEWSNVDSADAFAISEANLVYDDEHEWFWSIFINLKKEDAIQNQYEFFMQIMEGPNLSSQRRGYVRGKFSGTSQLRK</sequence>
<dbReference type="InterPro" id="IPR012292">
    <property type="entry name" value="Globin/Proto"/>
</dbReference>
<reference evidence="7" key="2">
    <citation type="submission" date="2019-10" db="EMBL/GenBank/DDBJ databases">
        <title>A de novo genome assembly of a pear dwarfing rootstock.</title>
        <authorList>
            <person name="Wang F."/>
            <person name="Wang J."/>
            <person name="Li S."/>
            <person name="Zhang Y."/>
            <person name="Fang M."/>
            <person name="Ma L."/>
            <person name="Zhao Y."/>
            <person name="Jiang S."/>
        </authorList>
    </citation>
    <scope>NUCLEOTIDE SEQUENCE [LARGE SCALE GENOMIC DNA]</scope>
</reference>
<evidence type="ECO:0000256" key="2">
    <source>
        <dbReference type="ARBA" id="ARBA00022617"/>
    </source>
</evidence>
<evidence type="ECO:0000256" key="3">
    <source>
        <dbReference type="ARBA" id="ARBA00022621"/>
    </source>
</evidence>
<dbReference type="GO" id="GO:0046872">
    <property type="term" value="F:metal ion binding"/>
    <property type="evidence" value="ECO:0007669"/>
    <property type="project" value="UniProtKB-KW"/>
</dbReference>
<dbReference type="Proteomes" id="UP000327157">
    <property type="component" value="Chromosome 1"/>
</dbReference>
<dbReference type="PANTHER" id="PTHR47366:SF1">
    <property type="entry name" value="TWO-ON-TWO HEMOGLOBIN-3"/>
    <property type="match status" value="1"/>
</dbReference>
<accession>A0A5N5F4B1</accession>
<gene>
    <name evidence="6" type="ORF">D8674_000756</name>
</gene>
<reference evidence="6 7" key="3">
    <citation type="submission" date="2019-11" db="EMBL/GenBank/DDBJ databases">
        <title>A de novo genome assembly of a pear dwarfing rootstock.</title>
        <authorList>
            <person name="Wang F."/>
            <person name="Wang J."/>
            <person name="Li S."/>
            <person name="Zhang Y."/>
            <person name="Fang M."/>
            <person name="Ma L."/>
            <person name="Zhao Y."/>
            <person name="Jiang S."/>
        </authorList>
    </citation>
    <scope>NUCLEOTIDE SEQUENCE [LARGE SCALE GENOMIC DNA]</scope>
    <source>
        <strain evidence="6">S2</strain>
        <tissue evidence="6">Leaf</tissue>
    </source>
</reference>
<dbReference type="InterPro" id="IPR044203">
    <property type="entry name" value="GlbO/GLB3-like"/>
</dbReference>
<comment type="caution">
    <text evidence="6">The sequence shown here is derived from an EMBL/GenBank/DDBJ whole genome shotgun (WGS) entry which is preliminary data.</text>
</comment>
<evidence type="ECO:0000313" key="6">
    <source>
        <dbReference type="EMBL" id="KAB2597836.1"/>
    </source>
</evidence>
<dbReference type="Pfam" id="PF01152">
    <property type="entry name" value="Bac_globin"/>
    <property type="match status" value="1"/>
</dbReference>
<reference evidence="6 7" key="1">
    <citation type="submission" date="2019-09" db="EMBL/GenBank/DDBJ databases">
        <authorList>
            <person name="Ou C."/>
        </authorList>
    </citation>
    <scope>NUCLEOTIDE SEQUENCE [LARGE SCALE GENOMIC DNA]</scope>
    <source>
        <strain evidence="6">S2</strain>
        <tissue evidence="6">Leaf</tissue>
    </source>
</reference>
<keyword evidence="2" id="KW-0349">Heme</keyword>
<dbReference type="AlphaFoldDB" id="A0A5N5F4B1"/>
<keyword evidence="5" id="KW-0408">Iron</keyword>